<feature type="domain" description="EamA" evidence="7">
    <location>
        <begin position="148"/>
        <end position="284"/>
    </location>
</feature>
<evidence type="ECO:0000256" key="5">
    <source>
        <dbReference type="ARBA" id="ARBA00023136"/>
    </source>
</evidence>
<dbReference type="InterPro" id="IPR050638">
    <property type="entry name" value="AA-Vitamin_Transporters"/>
</dbReference>
<feature type="transmembrane region" description="Helical" evidence="6">
    <location>
        <begin position="5"/>
        <end position="25"/>
    </location>
</feature>
<keyword evidence="3 6" id="KW-0812">Transmembrane</keyword>
<name>A0A372LFS4_9BACI</name>
<reference evidence="8 9" key="1">
    <citation type="submission" date="2018-08" db="EMBL/GenBank/DDBJ databases">
        <title>Bacillus chawlae sp. nov., Bacillus glennii sp. nov., and Bacillus saganii sp. nov. Isolated from the Vehicle Assembly Building at Kennedy Space Center where the Viking Spacecraft were Assembled.</title>
        <authorList>
            <person name="Seuylemezian A."/>
            <person name="Vaishampayan P."/>
        </authorList>
    </citation>
    <scope>NUCLEOTIDE SEQUENCE [LARGE SCALE GENOMIC DNA]</scope>
    <source>
        <strain evidence="8 9">V44-8</strain>
    </source>
</reference>
<protein>
    <submittedName>
        <fullName evidence="8">EamA/RhaT family transporter</fullName>
    </submittedName>
</protein>
<feature type="transmembrane region" description="Helical" evidence="6">
    <location>
        <begin position="265"/>
        <end position="283"/>
    </location>
</feature>
<feature type="transmembrane region" description="Helical" evidence="6">
    <location>
        <begin position="145"/>
        <end position="163"/>
    </location>
</feature>
<feature type="transmembrane region" description="Helical" evidence="6">
    <location>
        <begin position="175"/>
        <end position="198"/>
    </location>
</feature>
<feature type="domain" description="EamA" evidence="7">
    <location>
        <begin position="7"/>
        <end position="134"/>
    </location>
</feature>
<comment type="subcellular location">
    <subcellularLocation>
        <location evidence="1">Endomembrane system</location>
        <topology evidence="1">Multi-pass membrane protein</topology>
    </subcellularLocation>
</comment>
<evidence type="ECO:0000313" key="8">
    <source>
        <dbReference type="EMBL" id="RFU64929.1"/>
    </source>
</evidence>
<dbReference type="Proteomes" id="UP000262939">
    <property type="component" value="Unassembled WGS sequence"/>
</dbReference>
<evidence type="ECO:0000256" key="6">
    <source>
        <dbReference type="SAM" id="Phobius"/>
    </source>
</evidence>
<feature type="transmembrane region" description="Helical" evidence="6">
    <location>
        <begin position="240"/>
        <end position="259"/>
    </location>
</feature>
<feature type="transmembrane region" description="Helical" evidence="6">
    <location>
        <begin position="121"/>
        <end position="139"/>
    </location>
</feature>
<dbReference type="AlphaFoldDB" id="A0A372LFS4"/>
<feature type="transmembrane region" description="Helical" evidence="6">
    <location>
        <begin position="31"/>
        <end position="51"/>
    </location>
</feature>
<keyword evidence="5 6" id="KW-0472">Membrane</keyword>
<evidence type="ECO:0000256" key="4">
    <source>
        <dbReference type="ARBA" id="ARBA00022989"/>
    </source>
</evidence>
<feature type="transmembrane region" description="Helical" evidence="6">
    <location>
        <begin position="210"/>
        <end position="233"/>
    </location>
</feature>
<dbReference type="PANTHER" id="PTHR32322">
    <property type="entry name" value="INNER MEMBRANE TRANSPORTER"/>
    <property type="match status" value="1"/>
</dbReference>
<keyword evidence="9" id="KW-1185">Reference proteome</keyword>
<accession>A0A372LFS4</accession>
<evidence type="ECO:0000256" key="2">
    <source>
        <dbReference type="ARBA" id="ARBA00007362"/>
    </source>
</evidence>
<comment type="similarity">
    <text evidence="2">Belongs to the EamA transporter family.</text>
</comment>
<dbReference type="SUPFAM" id="SSF103481">
    <property type="entry name" value="Multidrug resistance efflux transporter EmrE"/>
    <property type="match status" value="2"/>
</dbReference>
<evidence type="ECO:0000256" key="3">
    <source>
        <dbReference type="ARBA" id="ARBA00022692"/>
    </source>
</evidence>
<keyword evidence="4 6" id="KW-1133">Transmembrane helix</keyword>
<feature type="transmembrane region" description="Helical" evidence="6">
    <location>
        <begin position="63"/>
        <end position="81"/>
    </location>
</feature>
<dbReference type="InterPro" id="IPR000620">
    <property type="entry name" value="EamA_dom"/>
</dbReference>
<gene>
    <name evidence="8" type="ORF">D0466_03150</name>
</gene>
<dbReference type="GO" id="GO:0016020">
    <property type="term" value="C:membrane"/>
    <property type="evidence" value="ECO:0007669"/>
    <property type="project" value="UniProtKB-SubCell"/>
</dbReference>
<evidence type="ECO:0000313" key="9">
    <source>
        <dbReference type="Proteomes" id="UP000262939"/>
    </source>
</evidence>
<dbReference type="OrthoDB" id="67135at2"/>
<comment type="caution">
    <text evidence="8">The sequence shown here is derived from an EMBL/GenBank/DDBJ whole genome shotgun (WGS) entry which is preliminary data.</text>
</comment>
<organism evidence="8 9">
    <name type="scientific">Peribacillus glennii</name>
    <dbReference type="NCBI Taxonomy" id="2303991"/>
    <lineage>
        <taxon>Bacteria</taxon>
        <taxon>Bacillati</taxon>
        <taxon>Bacillota</taxon>
        <taxon>Bacilli</taxon>
        <taxon>Bacillales</taxon>
        <taxon>Bacillaceae</taxon>
        <taxon>Peribacillus</taxon>
    </lineage>
</organism>
<evidence type="ECO:0000256" key="1">
    <source>
        <dbReference type="ARBA" id="ARBA00004127"/>
    </source>
</evidence>
<evidence type="ECO:0000259" key="7">
    <source>
        <dbReference type="Pfam" id="PF00892"/>
    </source>
</evidence>
<feature type="transmembrane region" description="Helical" evidence="6">
    <location>
        <begin position="93"/>
        <end position="114"/>
    </location>
</feature>
<dbReference type="EMBL" id="QVTD01000003">
    <property type="protein sequence ID" value="RFU64929.1"/>
    <property type="molecule type" value="Genomic_DNA"/>
</dbReference>
<dbReference type="InterPro" id="IPR037185">
    <property type="entry name" value="EmrE-like"/>
</dbReference>
<proteinExistence type="inferred from homology"/>
<dbReference type="PANTHER" id="PTHR32322:SF2">
    <property type="entry name" value="EAMA DOMAIN-CONTAINING PROTEIN"/>
    <property type="match status" value="1"/>
</dbReference>
<sequence>MVRLYAALIGLSLIWGLSFVFMKWLLPVAGVWGIVFLRCLAGVAVLLPVLWWKRSEINWKLPWKALIIVGIFNCGLAWALIPLSETAINSNTASILNATTPIWTGLIGFIIFSFVLTARQWMGILIGFFGILVLMDFQVGELFGTEFIGIGTMLLASICYGFAGQLTKRFLSDTGVLVITTFTLLTGAVNGLAGMLFTEPIQIEKIIDPLVIFAIVGLGCFGSGLGQLIYFYINKKGSPELASSVTYLIPGTAMVWGYVLLGESITPNVILGLLIIFAGVYLSSRKQKTKRVKPDASSQGAGRIKQAK</sequence>
<dbReference type="Pfam" id="PF00892">
    <property type="entry name" value="EamA"/>
    <property type="match status" value="2"/>
</dbReference>
<dbReference type="RefSeq" id="WP_117321105.1">
    <property type="nucleotide sequence ID" value="NZ_QVTD01000003.1"/>
</dbReference>